<feature type="domain" description="Peptidoglycan binding-like" evidence="3">
    <location>
        <begin position="523"/>
        <end position="563"/>
    </location>
</feature>
<evidence type="ECO:0000259" key="3">
    <source>
        <dbReference type="Pfam" id="PF01471"/>
    </source>
</evidence>
<dbReference type="PANTHER" id="PTHR46066:SF2">
    <property type="entry name" value="CHITINASE DOMAIN-CONTAINING PROTEIN 1"/>
    <property type="match status" value="1"/>
</dbReference>
<dbReference type="InterPro" id="IPR017853">
    <property type="entry name" value="GH"/>
</dbReference>
<dbReference type="Gene3D" id="3.20.20.80">
    <property type="entry name" value="Glycosidases"/>
    <property type="match status" value="1"/>
</dbReference>
<organism evidence="4 5">
    <name type="scientific">Sulfobacillus harzensis</name>
    <dbReference type="NCBI Taxonomy" id="2729629"/>
    <lineage>
        <taxon>Bacteria</taxon>
        <taxon>Bacillati</taxon>
        <taxon>Bacillota</taxon>
        <taxon>Clostridia</taxon>
        <taxon>Eubacteriales</taxon>
        <taxon>Clostridiales Family XVII. Incertae Sedis</taxon>
        <taxon>Sulfobacillus</taxon>
    </lineage>
</organism>
<dbReference type="Pfam" id="PF01471">
    <property type="entry name" value="PG_binding_1"/>
    <property type="match status" value="1"/>
</dbReference>
<comment type="caution">
    <text evidence="4">The sequence shown here is derived from an EMBL/GenBank/DDBJ whole genome shotgun (WGS) entry which is preliminary data.</text>
</comment>
<dbReference type="InterPro" id="IPR002477">
    <property type="entry name" value="Peptidoglycan-bd-like"/>
</dbReference>
<evidence type="ECO:0008006" key="6">
    <source>
        <dbReference type="Google" id="ProtNLM"/>
    </source>
</evidence>
<keyword evidence="1" id="KW-0732">Signal</keyword>
<sequence>MRNTKKIAAVAAALFPFAGLAAPVSAYRVPTVEAFWIVGPQGHLNPGTTVTIGARGRASSGPVWYQFREATVHGWKTLRGYGPNNVLSLGRVTQPAEVVVTALTPQEVRLHQYWRARTAVDYLNVGSRVSLASPQGVLVGETVTITASAKNLLSPVYQLWYETPQGHWSAAGPYQFSPDLHWTPPSAGQYRLVVRAKDRTAPPTAVADRVAAAENVTVRPVMVGFGNYVQSAATPGTALYDLAQHGSEISIAAPLWYTLSPNDGTLSAAGAQSQAATVISQAKASGDQVWPVISASGDPGSGFDGGHAIEQLVQDAKASSYGGYVLDWEGLDTADHGYLRFVQALAGSLHQAGLRLMVTVMPENPAYPVASLAKSADYLDLLTYPEYRTTGSIAPNPGPTEGLPWVKTSLNALHGVPAHQVVLGMAPYGQSWIYTNAGFQSAGSVAITDRTIETALERQQGAAVFDPVEGELEISTGPLATVPAAPLDLNPTVFNPSVANLQFLLTTVLLRYDLAHHLTPGSPLATDGGYGPATQAAVAAFQKDYNVITTTPGIYDAATAAMLQQVVDSENIGDTVTWDENSVGPSPATTATSLLQSLATSQHLAGVSLWRLGYQAPGFWLTK</sequence>
<evidence type="ECO:0000313" key="4">
    <source>
        <dbReference type="EMBL" id="NMP23196.1"/>
    </source>
</evidence>
<feature type="chain" id="PRO_5039722984" description="GH18 domain-containing protein" evidence="1">
    <location>
        <begin position="22"/>
        <end position="623"/>
    </location>
</feature>
<protein>
    <recommendedName>
        <fullName evidence="6">GH18 domain-containing protein</fullName>
    </recommendedName>
</protein>
<dbReference type="Proteomes" id="UP000533476">
    <property type="component" value="Unassembled WGS sequence"/>
</dbReference>
<dbReference type="InterPro" id="IPR036366">
    <property type="entry name" value="PGBDSf"/>
</dbReference>
<dbReference type="SUPFAM" id="SSF51445">
    <property type="entry name" value="(Trans)glycosidases"/>
    <property type="match status" value="1"/>
</dbReference>
<dbReference type="Pfam" id="PF00704">
    <property type="entry name" value="Glyco_hydro_18"/>
    <property type="match status" value="1"/>
</dbReference>
<evidence type="ECO:0000313" key="5">
    <source>
        <dbReference type="Proteomes" id="UP000533476"/>
    </source>
</evidence>
<proteinExistence type="predicted"/>
<feature type="signal peptide" evidence="1">
    <location>
        <begin position="1"/>
        <end position="21"/>
    </location>
</feature>
<dbReference type="InterPro" id="IPR036365">
    <property type="entry name" value="PGBD-like_sf"/>
</dbReference>
<dbReference type="GO" id="GO:0005975">
    <property type="term" value="P:carbohydrate metabolic process"/>
    <property type="evidence" value="ECO:0007669"/>
    <property type="project" value="InterPro"/>
</dbReference>
<reference evidence="4 5" key="1">
    <citation type="submission" date="2020-04" db="EMBL/GenBank/DDBJ databases">
        <authorList>
            <person name="Zhang R."/>
            <person name="Schippers A."/>
        </authorList>
    </citation>
    <scope>NUCLEOTIDE SEQUENCE [LARGE SCALE GENOMIC DNA]</scope>
    <source>
        <strain evidence="4 5">DSM 109850</strain>
    </source>
</reference>
<dbReference type="Gene3D" id="1.10.101.10">
    <property type="entry name" value="PGBD-like superfamily/PGBD"/>
    <property type="match status" value="1"/>
</dbReference>
<dbReference type="SUPFAM" id="SSF47090">
    <property type="entry name" value="PGBD-like"/>
    <property type="match status" value="1"/>
</dbReference>
<evidence type="ECO:0000256" key="1">
    <source>
        <dbReference type="SAM" id="SignalP"/>
    </source>
</evidence>
<accession>A0A7Y0L4L3</accession>
<dbReference type="InterPro" id="IPR001223">
    <property type="entry name" value="Glyco_hydro18_cat"/>
</dbReference>
<keyword evidence="5" id="KW-1185">Reference proteome</keyword>
<dbReference type="EMBL" id="JABBVZ010000043">
    <property type="protein sequence ID" value="NMP23196.1"/>
    <property type="molecule type" value="Genomic_DNA"/>
</dbReference>
<gene>
    <name evidence="4" type="ORF">HIJ39_12695</name>
</gene>
<evidence type="ECO:0000259" key="2">
    <source>
        <dbReference type="Pfam" id="PF00704"/>
    </source>
</evidence>
<dbReference type="AlphaFoldDB" id="A0A7Y0L4L3"/>
<name>A0A7Y0L4L3_9FIRM</name>
<feature type="domain" description="GH18" evidence="2">
    <location>
        <begin position="311"/>
        <end position="613"/>
    </location>
</feature>
<dbReference type="RefSeq" id="WP_169100259.1">
    <property type="nucleotide sequence ID" value="NZ_JABBVZ010000043.1"/>
</dbReference>
<dbReference type="PANTHER" id="PTHR46066">
    <property type="entry name" value="CHITINASE DOMAIN-CONTAINING PROTEIN 1 FAMILY MEMBER"/>
    <property type="match status" value="1"/>
</dbReference>